<dbReference type="AlphaFoldDB" id="A0A365XWJ7"/>
<gene>
    <name evidence="2" type="ORF">DF182_26750</name>
</gene>
<dbReference type="Proteomes" id="UP000253410">
    <property type="component" value="Unassembled WGS sequence"/>
</dbReference>
<evidence type="ECO:0000256" key="1">
    <source>
        <dbReference type="SAM" id="Phobius"/>
    </source>
</evidence>
<evidence type="ECO:0000313" key="2">
    <source>
        <dbReference type="EMBL" id="RBL90074.1"/>
    </source>
</evidence>
<feature type="transmembrane region" description="Helical" evidence="1">
    <location>
        <begin position="64"/>
        <end position="85"/>
    </location>
</feature>
<keyword evidence="3" id="KW-1185">Reference proteome</keyword>
<proteinExistence type="predicted"/>
<comment type="caution">
    <text evidence="2">The sequence shown here is derived from an EMBL/GenBank/DDBJ whole genome shotgun (WGS) entry which is preliminary data.</text>
</comment>
<feature type="transmembrane region" description="Helical" evidence="1">
    <location>
        <begin position="39"/>
        <end position="57"/>
    </location>
</feature>
<organism evidence="2 3">
    <name type="scientific">Chitinophaga flava</name>
    <dbReference type="NCBI Taxonomy" id="2259036"/>
    <lineage>
        <taxon>Bacteria</taxon>
        <taxon>Pseudomonadati</taxon>
        <taxon>Bacteroidota</taxon>
        <taxon>Chitinophagia</taxon>
        <taxon>Chitinophagales</taxon>
        <taxon>Chitinophagaceae</taxon>
        <taxon>Chitinophaga</taxon>
    </lineage>
</organism>
<feature type="transmembrane region" description="Helical" evidence="1">
    <location>
        <begin position="105"/>
        <end position="123"/>
    </location>
</feature>
<keyword evidence="1" id="KW-0812">Transmembrane</keyword>
<dbReference type="EMBL" id="QFFJ01000002">
    <property type="protein sequence ID" value="RBL90074.1"/>
    <property type="molecule type" value="Genomic_DNA"/>
</dbReference>
<accession>A0A365XWJ7</accession>
<keyword evidence="1" id="KW-1133">Transmembrane helix</keyword>
<evidence type="ECO:0000313" key="3">
    <source>
        <dbReference type="Proteomes" id="UP000253410"/>
    </source>
</evidence>
<dbReference type="RefSeq" id="WP_113618824.1">
    <property type="nucleotide sequence ID" value="NZ_QFFJ01000002.1"/>
</dbReference>
<name>A0A365XWJ7_9BACT</name>
<sequence>METDKQITTDNMSKTTLDSIKAFCCLVPLILLVRMTDSIPWWSFVVVVGFFGAFISIRKWSVAAFGTGFLAGMLVWVAANIYFHIALGGSVFNRIGLTLSVPGPVVILISGIIGGLLTGLALFTGKAAIKRGDA</sequence>
<protein>
    <submittedName>
        <fullName evidence="2">Uncharacterized protein</fullName>
    </submittedName>
</protein>
<dbReference type="OrthoDB" id="86839at563835"/>
<keyword evidence="1" id="KW-0472">Membrane</keyword>
<reference evidence="2 3" key="1">
    <citation type="submission" date="2018-05" db="EMBL/GenBank/DDBJ databases">
        <title>Chitinophaga sp. K3CV102501T nov., isolated from isolated from a monsoon evergreen broad-leaved forest soil.</title>
        <authorList>
            <person name="Lv Y."/>
        </authorList>
    </citation>
    <scope>NUCLEOTIDE SEQUENCE [LARGE SCALE GENOMIC DNA]</scope>
    <source>
        <strain evidence="2 3">GDMCC 1.1325</strain>
    </source>
</reference>